<keyword evidence="2" id="KW-1185">Reference proteome</keyword>
<accession>A0ABR3XL88</accession>
<evidence type="ECO:0000313" key="2">
    <source>
        <dbReference type="Proteomes" id="UP001586593"/>
    </source>
</evidence>
<organism evidence="1 2">
    <name type="scientific">Phialemonium thermophilum</name>
    <dbReference type="NCBI Taxonomy" id="223376"/>
    <lineage>
        <taxon>Eukaryota</taxon>
        <taxon>Fungi</taxon>
        <taxon>Dikarya</taxon>
        <taxon>Ascomycota</taxon>
        <taxon>Pezizomycotina</taxon>
        <taxon>Sordariomycetes</taxon>
        <taxon>Sordariomycetidae</taxon>
        <taxon>Cephalothecales</taxon>
        <taxon>Cephalothecaceae</taxon>
        <taxon>Phialemonium</taxon>
    </lineage>
</organism>
<comment type="caution">
    <text evidence="1">The sequence shown here is derived from an EMBL/GenBank/DDBJ whole genome shotgun (WGS) entry which is preliminary data.</text>
</comment>
<reference evidence="1 2" key="1">
    <citation type="journal article" date="2024" name="Commun. Biol.">
        <title>Comparative genomic analysis of thermophilic fungi reveals convergent evolutionary adaptations and gene losses.</title>
        <authorList>
            <person name="Steindorff A.S."/>
            <person name="Aguilar-Pontes M.V."/>
            <person name="Robinson A.J."/>
            <person name="Andreopoulos B."/>
            <person name="LaButti K."/>
            <person name="Kuo A."/>
            <person name="Mondo S."/>
            <person name="Riley R."/>
            <person name="Otillar R."/>
            <person name="Haridas S."/>
            <person name="Lipzen A."/>
            <person name="Grimwood J."/>
            <person name="Schmutz J."/>
            <person name="Clum A."/>
            <person name="Reid I.D."/>
            <person name="Moisan M.C."/>
            <person name="Butler G."/>
            <person name="Nguyen T.T.M."/>
            <person name="Dewar K."/>
            <person name="Conant G."/>
            <person name="Drula E."/>
            <person name="Henrissat B."/>
            <person name="Hansel C."/>
            <person name="Singer S."/>
            <person name="Hutchinson M.I."/>
            <person name="de Vries R.P."/>
            <person name="Natvig D.O."/>
            <person name="Powell A.J."/>
            <person name="Tsang A."/>
            <person name="Grigoriev I.V."/>
        </authorList>
    </citation>
    <scope>NUCLEOTIDE SEQUENCE [LARGE SCALE GENOMIC DNA]</scope>
    <source>
        <strain evidence="1 2">ATCC 24622</strain>
    </source>
</reference>
<sequence>MLGISTLVHWTAKVRGTRQEYSLAKPGKVDATHLALTLSCFGPFLSLSAKVHDRRILQVSPAVSLSPISGLQSTKPDIDLCLLAPNSSVPLRVEFSNEKSGQLYLILYWIMFTWFVG</sequence>
<dbReference type="Proteomes" id="UP001586593">
    <property type="component" value="Unassembled WGS sequence"/>
</dbReference>
<proteinExistence type="predicted"/>
<evidence type="ECO:0000313" key="1">
    <source>
        <dbReference type="EMBL" id="KAL1876379.1"/>
    </source>
</evidence>
<name>A0ABR3XL88_9PEZI</name>
<dbReference type="EMBL" id="JAZHXJ010000079">
    <property type="protein sequence ID" value="KAL1876379.1"/>
    <property type="molecule type" value="Genomic_DNA"/>
</dbReference>
<protein>
    <submittedName>
        <fullName evidence="1">Uncharacterized protein</fullName>
    </submittedName>
</protein>
<gene>
    <name evidence="1" type="ORF">VTK73DRAFT_9448</name>
</gene>